<protein>
    <recommendedName>
        <fullName evidence="7">THAP-type domain-containing protein</fullName>
    </recommendedName>
</protein>
<reference evidence="9" key="1">
    <citation type="submission" date="2022-10" db="EMBL/GenBank/DDBJ databases">
        <title>Genome assembly of Pristionchus species.</title>
        <authorList>
            <person name="Yoshida K."/>
            <person name="Sommer R.J."/>
        </authorList>
    </citation>
    <scope>NUCLEOTIDE SEQUENCE [LARGE SCALE GENOMIC DNA]</scope>
    <source>
        <strain evidence="9">RS5460</strain>
    </source>
</reference>
<evidence type="ECO:0000256" key="5">
    <source>
        <dbReference type="PROSITE-ProRule" id="PRU00309"/>
    </source>
</evidence>
<evidence type="ECO:0000256" key="4">
    <source>
        <dbReference type="ARBA" id="ARBA00023125"/>
    </source>
</evidence>
<evidence type="ECO:0000256" key="3">
    <source>
        <dbReference type="ARBA" id="ARBA00022833"/>
    </source>
</evidence>
<dbReference type="InterPro" id="IPR006612">
    <property type="entry name" value="THAP_Znf"/>
</dbReference>
<evidence type="ECO:0000256" key="1">
    <source>
        <dbReference type="ARBA" id="ARBA00022723"/>
    </source>
</evidence>
<evidence type="ECO:0000313" key="8">
    <source>
        <dbReference type="EMBL" id="GMR56848.1"/>
    </source>
</evidence>
<evidence type="ECO:0000313" key="9">
    <source>
        <dbReference type="Proteomes" id="UP001328107"/>
    </source>
</evidence>
<feature type="region of interest" description="Disordered" evidence="6">
    <location>
        <begin position="129"/>
        <end position="205"/>
    </location>
</feature>
<dbReference type="SUPFAM" id="SSF57716">
    <property type="entry name" value="Glucocorticoid receptor-like (DNA-binding domain)"/>
    <property type="match status" value="1"/>
</dbReference>
<dbReference type="GO" id="GO:0008270">
    <property type="term" value="F:zinc ion binding"/>
    <property type="evidence" value="ECO:0007669"/>
    <property type="project" value="UniProtKB-KW"/>
</dbReference>
<dbReference type="SMART" id="SM00980">
    <property type="entry name" value="THAP"/>
    <property type="match status" value="1"/>
</dbReference>
<dbReference type="EMBL" id="BTRK01000006">
    <property type="protein sequence ID" value="GMR56848.1"/>
    <property type="molecule type" value="Genomic_DNA"/>
</dbReference>
<feature type="compositionally biased region" description="Acidic residues" evidence="6">
    <location>
        <begin position="159"/>
        <end position="174"/>
    </location>
</feature>
<keyword evidence="1" id="KW-0479">Metal-binding</keyword>
<keyword evidence="9" id="KW-1185">Reference proteome</keyword>
<keyword evidence="2 5" id="KW-0863">Zinc-finger</keyword>
<feature type="compositionally biased region" description="Basic and acidic residues" evidence="6">
    <location>
        <begin position="146"/>
        <end position="158"/>
    </location>
</feature>
<dbReference type="AlphaFoldDB" id="A0AAN5I8S5"/>
<dbReference type="GO" id="GO:0003677">
    <property type="term" value="F:DNA binding"/>
    <property type="evidence" value="ECO:0007669"/>
    <property type="project" value="UniProtKB-UniRule"/>
</dbReference>
<evidence type="ECO:0000256" key="2">
    <source>
        <dbReference type="ARBA" id="ARBA00022771"/>
    </source>
</evidence>
<feature type="compositionally biased region" description="Polar residues" evidence="6">
    <location>
        <begin position="183"/>
        <end position="201"/>
    </location>
</feature>
<dbReference type="PROSITE" id="PS50950">
    <property type="entry name" value="ZF_THAP"/>
    <property type="match status" value="1"/>
</dbReference>
<comment type="caution">
    <text evidence="8">The sequence shown here is derived from an EMBL/GenBank/DDBJ whole genome shotgun (WGS) entry which is preliminary data.</text>
</comment>
<dbReference type="Pfam" id="PF05485">
    <property type="entry name" value="THAP"/>
    <property type="match status" value="1"/>
</dbReference>
<feature type="domain" description="THAP-type" evidence="7">
    <location>
        <begin position="1"/>
        <end position="81"/>
    </location>
</feature>
<name>A0AAN5I8S5_9BILA</name>
<evidence type="ECO:0000259" key="7">
    <source>
        <dbReference type="PROSITE" id="PS50950"/>
    </source>
</evidence>
<evidence type="ECO:0000256" key="6">
    <source>
        <dbReference type="SAM" id="MobiDB-lite"/>
    </source>
</evidence>
<organism evidence="8 9">
    <name type="scientific">Pristionchus mayeri</name>
    <dbReference type="NCBI Taxonomy" id="1317129"/>
    <lineage>
        <taxon>Eukaryota</taxon>
        <taxon>Metazoa</taxon>
        <taxon>Ecdysozoa</taxon>
        <taxon>Nematoda</taxon>
        <taxon>Chromadorea</taxon>
        <taxon>Rhabditida</taxon>
        <taxon>Rhabditina</taxon>
        <taxon>Diplogasteromorpha</taxon>
        <taxon>Diplogasteroidea</taxon>
        <taxon>Neodiplogasteridae</taxon>
        <taxon>Pristionchus</taxon>
    </lineage>
</organism>
<sequence length="243" mass="27962">MERCIFCGWNRRTAFPSVRFFTIPREPGLKQLMWMKAIDKKFDSEGARYKQSPNDRVCSVHFRQGRTSNDMTHEDFAPHLYLTSDPPAQVLDYLETLAESKGEEKLKNIAKLDAVQGEYKARLNPMQKRIEVSKVSRPSILQRQRKQPDTSEEEHQQQQEEESAAEGEGEEEEVSPVTAPDTLASSYTDHSLALSVQQQSEDPGLRRLRLQRINRSVIETLGVRPGQVVIIKRRVRKGQNRDN</sequence>
<gene>
    <name evidence="8" type="ORF">PMAYCL1PPCAC_27043</name>
</gene>
<accession>A0AAN5I8S5</accession>
<dbReference type="Proteomes" id="UP001328107">
    <property type="component" value="Unassembled WGS sequence"/>
</dbReference>
<keyword evidence="3" id="KW-0862">Zinc</keyword>
<proteinExistence type="predicted"/>
<keyword evidence="4 5" id="KW-0238">DNA-binding</keyword>